<dbReference type="GO" id="GO:0016740">
    <property type="term" value="F:transferase activity"/>
    <property type="evidence" value="ECO:0007669"/>
    <property type="project" value="UniProtKB-KW"/>
</dbReference>
<feature type="region of interest" description="Disordered" evidence="10">
    <location>
        <begin position="1"/>
        <end position="22"/>
    </location>
</feature>
<comment type="catalytic activity">
    <reaction evidence="9">
        <text>UTP + L-glutamine + ATP + H2O = CTP + L-glutamate + ADP + phosphate + 2 H(+)</text>
        <dbReference type="Rhea" id="RHEA:26426"/>
        <dbReference type="ChEBI" id="CHEBI:15377"/>
        <dbReference type="ChEBI" id="CHEBI:15378"/>
        <dbReference type="ChEBI" id="CHEBI:29985"/>
        <dbReference type="ChEBI" id="CHEBI:30616"/>
        <dbReference type="ChEBI" id="CHEBI:37563"/>
        <dbReference type="ChEBI" id="CHEBI:43474"/>
        <dbReference type="ChEBI" id="CHEBI:46398"/>
        <dbReference type="ChEBI" id="CHEBI:58359"/>
        <dbReference type="ChEBI" id="CHEBI:456216"/>
        <dbReference type="EC" id="6.3.4.2"/>
    </reaction>
</comment>
<gene>
    <name evidence="12" type="ORF">SAMN05414137_104455</name>
</gene>
<organism evidence="12 13">
    <name type="scientific">Streptacidiphilus jiangxiensis</name>
    <dbReference type="NCBI Taxonomy" id="235985"/>
    <lineage>
        <taxon>Bacteria</taxon>
        <taxon>Bacillati</taxon>
        <taxon>Actinomycetota</taxon>
        <taxon>Actinomycetes</taxon>
        <taxon>Kitasatosporales</taxon>
        <taxon>Streptomycetaceae</taxon>
        <taxon>Streptacidiphilus</taxon>
    </lineage>
</organism>
<dbReference type="GO" id="GO:0003883">
    <property type="term" value="F:CTP synthase activity"/>
    <property type="evidence" value="ECO:0007669"/>
    <property type="project" value="UniProtKB-EC"/>
</dbReference>
<dbReference type="NCBIfam" id="NF004836">
    <property type="entry name" value="PRK06186.1"/>
    <property type="match status" value="1"/>
</dbReference>
<evidence type="ECO:0000256" key="1">
    <source>
        <dbReference type="ARBA" id="ARBA00005171"/>
    </source>
</evidence>
<dbReference type="GO" id="GO:0005524">
    <property type="term" value="F:ATP binding"/>
    <property type="evidence" value="ECO:0007669"/>
    <property type="project" value="UniProtKB-KW"/>
</dbReference>
<dbReference type="Gene3D" id="3.40.50.880">
    <property type="match status" value="1"/>
</dbReference>
<evidence type="ECO:0000256" key="5">
    <source>
        <dbReference type="ARBA" id="ARBA00022741"/>
    </source>
</evidence>
<keyword evidence="6" id="KW-0067">ATP-binding</keyword>
<dbReference type="GO" id="GO:0005829">
    <property type="term" value="C:cytosol"/>
    <property type="evidence" value="ECO:0007669"/>
    <property type="project" value="TreeGrafter"/>
</dbReference>
<dbReference type="InterPro" id="IPR029062">
    <property type="entry name" value="Class_I_gatase-like"/>
</dbReference>
<dbReference type="eggNOG" id="COG0504">
    <property type="taxonomic scope" value="Bacteria"/>
</dbReference>
<dbReference type="PROSITE" id="PS51273">
    <property type="entry name" value="GATASE_TYPE_1"/>
    <property type="match status" value="1"/>
</dbReference>
<evidence type="ECO:0000256" key="7">
    <source>
        <dbReference type="ARBA" id="ARBA00022962"/>
    </source>
</evidence>
<dbReference type="InterPro" id="IPR017926">
    <property type="entry name" value="GATASE"/>
</dbReference>
<keyword evidence="12" id="KW-0808">Transferase</keyword>
<comment type="similarity">
    <text evidence="2">Belongs to the CTP synthase family.</text>
</comment>
<dbReference type="GO" id="GO:0044210">
    <property type="term" value="P:'de novo' CTP biosynthetic process"/>
    <property type="evidence" value="ECO:0007669"/>
    <property type="project" value="UniProtKB-UniPathway"/>
</dbReference>
<dbReference type="GO" id="GO:0019856">
    <property type="term" value="P:pyrimidine nucleobase biosynthetic process"/>
    <property type="evidence" value="ECO:0007669"/>
    <property type="project" value="TreeGrafter"/>
</dbReference>
<evidence type="ECO:0000256" key="9">
    <source>
        <dbReference type="ARBA" id="ARBA00047781"/>
    </source>
</evidence>
<evidence type="ECO:0000256" key="4">
    <source>
        <dbReference type="ARBA" id="ARBA00022598"/>
    </source>
</evidence>
<reference evidence="13" key="1">
    <citation type="submission" date="2016-10" db="EMBL/GenBank/DDBJ databases">
        <authorList>
            <person name="Varghese N."/>
        </authorList>
    </citation>
    <scope>NUCLEOTIDE SEQUENCE [LARGE SCALE GENOMIC DNA]</scope>
    <source>
        <strain evidence="13">DSM 45096 / BCRC 16803 / CGMCC 4.1857 / CIP 109030 / JCM 12277 / KCTC 19219 / NBRC 100920 / 33214</strain>
    </source>
</reference>
<name>A0A1H7LEB9_STRJI</name>
<dbReference type="Proteomes" id="UP000183015">
    <property type="component" value="Unassembled WGS sequence"/>
</dbReference>
<evidence type="ECO:0000256" key="8">
    <source>
        <dbReference type="ARBA" id="ARBA00022975"/>
    </source>
</evidence>
<evidence type="ECO:0000313" key="13">
    <source>
        <dbReference type="Proteomes" id="UP000183015"/>
    </source>
</evidence>
<dbReference type="InterPro" id="IPR004468">
    <property type="entry name" value="CTP_synthase"/>
</dbReference>
<keyword evidence="13" id="KW-1185">Reference proteome</keyword>
<protein>
    <recommendedName>
        <fullName evidence="3">CTP synthase (glutamine hydrolyzing)</fullName>
        <ecNumber evidence="3">6.3.4.2</ecNumber>
    </recommendedName>
</protein>
<dbReference type="PANTHER" id="PTHR11550">
    <property type="entry name" value="CTP SYNTHASE"/>
    <property type="match status" value="1"/>
</dbReference>
<keyword evidence="8" id="KW-0665">Pyrimidine biosynthesis</keyword>
<dbReference type="RefSeq" id="WP_042441396.1">
    <property type="nucleotide sequence ID" value="NZ_BBPN01000001.1"/>
</dbReference>
<dbReference type="AlphaFoldDB" id="A0A1H7LEB9"/>
<keyword evidence="4" id="KW-0436">Ligase</keyword>
<sequence length="258" mass="27413">MTTTATTATLSTTSTTSTTATAPRLALVGDRDPKVRSHQRVPQLAAALLERDGLALDLYWIGSDEVGSPEDLRGFDGVWLLPGSPYRSEAGALAAARAARENGIPFLGTCAGFQHALLEFARDVCGLTDAAHAENDPDAEHLLIAPLACSLVGHELPITLAPGTLAERLLGAEGSVERYHCNYGLHPDFPARLAEHGLVFSGHDTAGEPRIAELPQSTHPFFLATLFQPELAGDGTRPHPFVEAFARAAREHAQLKSA</sequence>
<accession>A0A1H7LEB9</accession>
<evidence type="ECO:0000259" key="11">
    <source>
        <dbReference type="Pfam" id="PF00117"/>
    </source>
</evidence>
<dbReference type="Pfam" id="PF00117">
    <property type="entry name" value="GATase"/>
    <property type="match status" value="1"/>
</dbReference>
<dbReference type="UniPathway" id="UPA00159">
    <property type="reaction ID" value="UER00277"/>
</dbReference>
<evidence type="ECO:0000256" key="3">
    <source>
        <dbReference type="ARBA" id="ARBA00012291"/>
    </source>
</evidence>
<comment type="pathway">
    <text evidence="1">Pyrimidine metabolism; CTP biosynthesis via de novo pathway; CTP from UDP: step 2/2.</text>
</comment>
<evidence type="ECO:0000256" key="10">
    <source>
        <dbReference type="SAM" id="MobiDB-lite"/>
    </source>
</evidence>
<dbReference type="EMBL" id="FOAZ01000004">
    <property type="protein sequence ID" value="SEK96667.1"/>
    <property type="molecule type" value="Genomic_DNA"/>
</dbReference>
<dbReference type="STRING" id="235985.SAMN05414137_104455"/>
<evidence type="ECO:0000256" key="2">
    <source>
        <dbReference type="ARBA" id="ARBA00007533"/>
    </source>
</evidence>
<dbReference type="PANTHER" id="PTHR11550:SF0">
    <property type="entry name" value="CTP SYNTHASE-RELATED"/>
    <property type="match status" value="1"/>
</dbReference>
<dbReference type="SUPFAM" id="SSF52317">
    <property type="entry name" value="Class I glutamine amidotransferase-like"/>
    <property type="match status" value="1"/>
</dbReference>
<dbReference type="OrthoDB" id="3286005at2"/>
<feature type="domain" description="Glutamine amidotransferase" evidence="11">
    <location>
        <begin position="54"/>
        <end position="232"/>
    </location>
</feature>
<keyword evidence="7 12" id="KW-0315">Glutamine amidotransferase</keyword>
<dbReference type="GO" id="GO:0042802">
    <property type="term" value="F:identical protein binding"/>
    <property type="evidence" value="ECO:0007669"/>
    <property type="project" value="TreeGrafter"/>
</dbReference>
<evidence type="ECO:0000256" key="6">
    <source>
        <dbReference type="ARBA" id="ARBA00022840"/>
    </source>
</evidence>
<dbReference type="EC" id="6.3.4.2" evidence="3"/>
<proteinExistence type="inferred from homology"/>
<keyword evidence="5" id="KW-0547">Nucleotide-binding</keyword>
<evidence type="ECO:0000313" key="12">
    <source>
        <dbReference type="EMBL" id="SEK96667.1"/>
    </source>
</evidence>